<dbReference type="EC" id="3.4.-.-" evidence="3"/>
<feature type="transmembrane region" description="Helical" evidence="1">
    <location>
        <begin position="30"/>
        <end position="51"/>
    </location>
</feature>
<proteinExistence type="predicted"/>
<gene>
    <name evidence="3" type="ORF">RKE40_01715</name>
</gene>
<dbReference type="PANTHER" id="PTHR21666">
    <property type="entry name" value="PEPTIDASE-RELATED"/>
    <property type="match status" value="1"/>
</dbReference>
<dbReference type="GO" id="GO:0016787">
    <property type="term" value="F:hydrolase activity"/>
    <property type="evidence" value="ECO:0007669"/>
    <property type="project" value="UniProtKB-KW"/>
</dbReference>
<dbReference type="CDD" id="cd12797">
    <property type="entry name" value="M23_peptidase"/>
    <property type="match status" value="1"/>
</dbReference>
<feature type="domain" description="M23ase beta-sheet core" evidence="2">
    <location>
        <begin position="187"/>
        <end position="274"/>
    </location>
</feature>
<accession>A0ABU3S1K2</accession>
<dbReference type="EMBL" id="JAWDID010000002">
    <property type="protein sequence ID" value="MDU0338576.1"/>
    <property type="molecule type" value="Genomic_DNA"/>
</dbReference>
<dbReference type="InterPro" id="IPR016047">
    <property type="entry name" value="M23ase_b-sheet_dom"/>
</dbReference>
<organism evidence="3 4">
    <name type="scientific">Bosea rubneri</name>
    <dbReference type="NCBI Taxonomy" id="3075434"/>
    <lineage>
        <taxon>Bacteria</taxon>
        <taxon>Pseudomonadati</taxon>
        <taxon>Pseudomonadota</taxon>
        <taxon>Alphaproteobacteria</taxon>
        <taxon>Hyphomicrobiales</taxon>
        <taxon>Boseaceae</taxon>
        <taxon>Bosea</taxon>
    </lineage>
</organism>
<evidence type="ECO:0000256" key="1">
    <source>
        <dbReference type="SAM" id="Phobius"/>
    </source>
</evidence>
<keyword evidence="1" id="KW-0812">Transmembrane</keyword>
<keyword evidence="1" id="KW-1133">Transmembrane helix</keyword>
<protein>
    <submittedName>
        <fullName evidence="3">M23 family metallopeptidase</fullName>
        <ecNumber evidence="3">3.4.-.-</ecNumber>
    </submittedName>
</protein>
<name>A0ABU3S1K2_9HYPH</name>
<evidence type="ECO:0000313" key="4">
    <source>
        <dbReference type="Proteomes" id="UP001254257"/>
    </source>
</evidence>
<dbReference type="Gene3D" id="2.70.70.10">
    <property type="entry name" value="Glucose Permease (Domain IIA)"/>
    <property type="match status" value="1"/>
</dbReference>
<keyword evidence="4" id="KW-1185">Reference proteome</keyword>
<dbReference type="InterPro" id="IPR050570">
    <property type="entry name" value="Cell_wall_metabolism_enzyme"/>
</dbReference>
<dbReference type="Proteomes" id="UP001254257">
    <property type="component" value="Unassembled WGS sequence"/>
</dbReference>
<dbReference type="InterPro" id="IPR011055">
    <property type="entry name" value="Dup_hybrid_motif"/>
</dbReference>
<dbReference type="PANTHER" id="PTHR21666:SF270">
    <property type="entry name" value="MUREIN HYDROLASE ACTIVATOR ENVC"/>
    <property type="match status" value="1"/>
</dbReference>
<dbReference type="RefSeq" id="WP_316016523.1">
    <property type="nucleotide sequence ID" value="NZ_JAWDID010000002.1"/>
</dbReference>
<feature type="transmembrane region" description="Helical" evidence="1">
    <location>
        <begin position="101"/>
        <end position="120"/>
    </location>
</feature>
<feature type="transmembrane region" description="Helical" evidence="1">
    <location>
        <begin position="63"/>
        <end position="81"/>
    </location>
</feature>
<reference evidence="3 4" key="1">
    <citation type="submission" date="2023-09" db="EMBL/GenBank/DDBJ databases">
        <title>Whole genome shotgun sequencing (WGS) of Bosea sp. ZW T0_25, isolated from stored onions (Allium cepa).</title>
        <authorList>
            <person name="Stoll D.A."/>
            <person name="Huch M."/>
        </authorList>
    </citation>
    <scope>NUCLEOTIDE SEQUENCE [LARGE SCALE GENOMIC DNA]</scope>
    <source>
        <strain evidence="3 4">ZW T0_25</strain>
    </source>
</reference>
<sequence>MIYAVGLFVFISIAIPLTFAWRLWRLDLPTRLAWLIVAAETAGLVWLILLLGRWDIAGMWTRAALACLVLVAAVVSGVRHLQRPWRVRGEASFWHGHGPMLASPVLIGGALVYVTAWGMARQDPRPFLFPLKGGSFVVAHGGGVGILNHHSRHPAQRHALDITAVDAAGFRAPGLLPGDPARYAVFGKVVVSPCSGTVTAAVDGLPDLPPPTADRGNPAGNHVVLACDGLQVELGHLRKGSVVVEVGQQVGAGAPIGQVGNSGNSTEPHLHIHAVDARSGTAVQMSFDGVVPVRNTRFER</sequence>
<keyword evidence="1" id="KW-0472">Membrane</keyword>
<keyword evidence="3" id="KW-0378">Hydrolase</keyword>
<evidence type="ECO:0000259" key="2">
    <source>
        <dbReference type="Pfam" id="PF01551"/>
    </source>
</evidence>
<dbReference type="Pfam" id="PF01551">
    <property type="entry name" value="Peptidase_M23"/>
    <property type="match status" value="1"/>
</dbReference>
<evidence type="ECO:0000313" key="3">
    <source>
        <dbReference type="EMBL" id="MDU0338576.1"/>
    </source>
</evidence>
<comment type="caution">
    <text evidence="3">The sequence shown here is derived from an EMBL/GenBank/DDBJ whole genome shotgun (WGS) entry which is preliminary data.</text>
</comment>
<dbReference type="SUPFAM" id="SSF51261">
    <property type="entry name" value="Duplicated hybrid motif"/>
    <property type="match status" value="1"/>
</dbReference>